<name>A0ABV2TL87_9RHOO</name>
<reference evidence="1 2" key="1">
    <citation type="submission" date="2024-07" db="EMBL/GenBank/DDBJ databases">
        <title>Uliginosibacterium flavum JJ3220;KACC:17644.</title>
        <authorList>
            <person name="Kim M.K."/>
        </authorList>
    </citation>
    <scope>NUCLEOTIDE SEQUENCE [LARGE SCALE GENOMIC DNA]</scope>
    <source>
        <strain evidence="1 2">KACC:17644</strain>
    </source>
</reference>
<comment type="caution">
    <text evidence="1">The sequence shown here is derived from an EMBL/GenBank/DDBJ whole genome shotgun (WGS) entry which is preliminary data.</text>
</comment>
<keyword evidence="2" id="KW-1185">Reference proteome</keyword>
<accession>A0ABV2TL87</accession>
<dbReference type="EMBL" id="JBEWZI010000010">
    <property type="protein sequence ID" value="MET7014691.1"/>
    <property type="molecule type" value="Genomic_DNA"/>
</dbReference>
<proteinExistence type="predicted"/>
<organism evidence="1 2">
    <name type="scientific">Uliginosibacterium flavum</name>
    <dbReference type="NCBI Taxonomy" id="1396831"/>
    <lineage>
        <taxon>Bacteria</taxon>
        <taxon>Pseudomonadati</taxon>
        <taxon>Pseudomonadota</taxon>
        <taxon>Betaproteobacteria</taxon>
        <taxon>Rhodocyclales</taxon>
        <taxon>Zoogloeaceae</taxon>
        <taxon>Uliginosibacterium</taxon>
    </lineage>
</organism>
<dbReference type="Proteomes" id="UP001549691">
    <property type="component" value="Unassembled WGS sequence"/>
</dbReference>
<sequence>MHPTPLCIFDGTHGGQPGIRLASPAVTTRQTDSTEILSAALNTDTEPVFTLPNHLQGQPRCHKLHISMLCLLIEDPVAAT</sequence>
<dbReference type="RefSeq" id="WP_354601150.1">
    <property type="nucleotide sequence ID" value="NZ_JBEWZI010000010.1"/>
</dbReference>
<protein>
    <submittedName>
        <fullName evidence="1">Uncharacterized protein</fullName>
    </submittedName>
</protein>
<gene>
    <name evidence="1" type="ORF">ABXR19_10870</name>
</gene>
<evidence type="ECO:0000313" key="2">
    <source>
        <dbReference type="Proteomes" id="UP001549691"/>
    </source>
</evidence>
<evidence type="ECO:0000313" key="1">
    <source>
        <dbReference type="EMBL" id="MET7014691.1"/>
    </source>
</evidence>